<dbReference type="GO" id="GO:0050660">
    <property type="term" value="F:flavin adenine dinucleotide binding"/>
    <property type="evidence" value="ECO:0007669"/>
    <property type="project" value="InterPro"/>
</dbReference>
<dbReference type="Gene3D" id="1.10.45.10">
    <property type="entry name" value="Vanillyl-alcohol Oxidase, Chain A, domain 4"/>
    <property type="match status" value="1"/>
</dbReference>
<feature type="non-terminal residue" evidence="7">
    <location>
        <position position="1"/>
    </location>
</feature>
<dbReference type="GO" id="GO:1903457">
    <property type="term" value="P:lactate catabolic process"/>
    <property type="evidence" value="ECO:0007669"/>
    <property type="project" value="TreeGrafter"/>
</dbReference>
<sequence length="118" mass="11692">SSGISHGAKPHGGVGMAGTEAFIKDIRPRFGVRVSMGKDVRAVPGTGEAGTSLESGRAAVRSGTGTGEHGIGLGKQGKLIDELGEGAVALMRGLKRAIDPAGLMNPGKIFADAADAAG</sequence>
<evidence type="ECO:0000313" key="7">
    <source>
        <dbReference type="EMBL" id="CAA9486025.1"/>
    </source>
</evidence>
<proteinExistence type="predicted"/>
<dbReference type="InterPro" id="IPR004113">
    <property type="entry name" value="FAD-bd_oxidored_4_C"/>
</dbReference>
<keyword evidence="2" id="KW-0285">Flavoprotein</keyword>
<name>A0A6J4S9F1_9SPHN</name>
<feature type="compositionally biased region" description="Gly residues" evidence="5">
    <location>
        <begin position="64"/>
        <end position="74"/>
    </location>
</feature>
<evidence type="ECO:0000256" key="2">
    <source>
        <dbReference type="ARBA" id="ARBA00022630"/>
    </source>
</evidence>
<accession>A0A6J4S9F1</accession>
<dbReference type="FunFam" id="1.10.45.10:FF:000001">
    <property type="entry name" value="D-lactate dehydrogenase mitochondrial"/>
    <property type="match status" value="1"/>
</dbReference>
<dbReference type="Pfam" id="PF02913">
    <property type="entry name" value="FAD-oxidase_C"/>
    <property type="match status" value="1"/>
</dbReference>
<protein>
    <submittedName>
        <fullName evidence="7">D-Lactate dehydrogenase, cytochrome c-dependent</fullName>
        <ecNumber evidence="7">1.1.2.4</ecNumber>
    </submittedName>
</protein>
<dbReference type="InterPro" id="IPR016164">
    <property type="entry name" value="FAD-linked_Oxase-like_C"/>
</dbReference>
<feature type="region of interest" description="Disordered" evidence="5">
    <location>
        <begin position="43"/>
        <end position="74"/>
    </location>
</feature>
<dbReference type="AlphaFoldDB" id="A0A6J4S9F1"/>
<reference evidence="7" key="1">
    <citation type="submission" date="2020-02" db="EMBL/GenBank/DDBJ databases">
        <authorList>
            <person name="Meier V. D."/>
        </authorList>
    </citation>
    <scope>NUCLEOTIDE SEQUENCE</scope>
    <source>
        <strain evidence="7">AVDCRST_MAG91</strain>
    </source>
</reference>
<keyword evidence="3" id="KW-0274">FAD</keyword>
<keyword evidence="4 7" id="KW-0560">Oxidoreductase</keyword>
<dbReference type="PANTHER" id="PTHR11748">
    <property type="entry name" value="D-LACTATE DEHYDROGENASE"/>
    <property type="match status" value="1"/>
</dbReference>
<evidence type="ECO:0000256" key="4">
    <source>
        <dbReference type="ARBA" id="ARBA00023002"/>
    </source>
</evidence>
<organism evidence="7">
    <name type="scientific">uncultured Sphingomonadaceae bacterium</name>
    <dbReference type="NCBI Taxonomy" id="169976"/>
    <lineage>
        <taxon>Bacteria</taxon>
        <taxon>Pseudomonadati</taxon>
        <taxon>Pseudomonadota</taxon>
        <taxon>Alphaproteobacteria</taxon>
        <taxon>Sphingomonadales</taxon>
        <taxon>Sphingomonadaceae</taxon>
        <taxon>environmental samples</taxon>
    </lineage>
</organism>
<dbReference type="SUPFAM" id="SSF55103">
    <property type="entry name" value="FAD-linked oxidases, C-terminal domain"/>
    <property type="match status" value="1"/>
</dbReference>
<feature type="domain" description="FAD-binding oxidoreductase/transferase type 4 C-terminal" evidence="6">
    <location>
        <begin position="62"/>
        <end position="109"/>
    </location>
</feature>
<gene>
    <name evidence="7" type="ORF">AVDCRST_MAG91-282</name>
</gene>
<dbReference type="EMBL" id="CADCVX010000067">
    <property type="protein sequence ID" value="CAA9486025.1"/>
    <property type="molecule type" value="Genomic_DNA"/>
</dbReference>
<dbReference type="GO" id="GO:0008720">
    <property type="term" value="F:D-lactate dehydrogenase (NAD+) activity"/>
    <property type="evidence" value="ECO:0007669"/>
    <property type="project" value="TreeGrafter"/>
</dbReference>
<dbReference type="EC" id="1.1.2.4" evidence="7"/>
<dbReference type="InterPro" id="IPR016171">
    <property type="entry name" value="Vanillyl_alc_oxidase_C-sub2"/>
</dbReference>
<dbReference type="PANTHER" id="PTHR11748:SF111">
    <property type="entry name" value="D-LACTATE DEHYDROGENASE, MITOCHONDRIAL-RELATED"/>
    <property type="match status" value="1"/>
</dbReference>
<evidence type="ECO:0000259" key="6">
    <source>
        <dbReference type="Pfam" id="PF02913"/>
    </source>
</evidence>
<evidence type="ECO:0000256" key="5">
    <source>
        <dbReference type="SAM" id="MobiDB-lite"/>
    </source>
</evidence>
<evidence type="ECO:0000256" key="3">
    <source>
        <dbReference type="ARBA" id="ARBA00022827"/>
    </source>
</evidence>
<dbReference type="GO" id="GO:0004458">
    <property type="term" value="F:D-lactate dehydrogenase (cytochrome) activity"/>
    <property type="evidence" value="ECO:0007669"/>
    <property type="project" value="UniProtKB-EC"/>
</dbReference>
<comment type="cofactor">
    <cofactor evidence="1">
        <name>FAD</name>
        <dbReference type="ChEBI" id="CHEBI:57692"/>
    </cofactor>
</comment>
<evidence type="ECO:0000256" key="1">
    <source>
        <dbReference type="ARBA" id="ARBA00001974"/>
    </source>
</evidence>